<dbReference type="InterPro" id="IPR036291">
    <property type="entry name" value="NAD(P)-bd_dom_sf"/>
</dbReference>
<dbReference type="SUPFAM" id="SSF53335">
    <property type="entry name" value="S-adenosyl-L-methionine-dependent methyltransferases"/>
    <property type="match status" value="1"/>
</dbReference>
<evidence type="ECO:0000313" key="4">
    <source>
        <dbReference type="EMBL" id="MBG9377161.1"/>
    </source>
</evidence>
<evidence type="ECO:0000259" key="3">
    <source>
        <dbReference type="Pfam" id="PF02719"/>
    </source>
</evidence>
<dbReference type="Gene3D" id="3.40.50.720">
    <property type="entry name" value="NAD(P)-binding Rossmann-like Domain"/>
    <property type="match status" value="2"/>
</dbReference>
<proteinExistence type="inferred from homology"/>
<comment type="similarity">
    <text evidence="1">Belongs to the polysaccharide synthase family.</text>
</comment>
<dbReference type="Proteomes" id="UP000628448">
    <property type="component" value="Unassembled WGS sequence"/>
</dbReference>
<dbReference type="AlphaFoldDB" id="A0A931EB22"/>
<dbReference type="EMBL" id="JADWYR010000002">
    <property type="protein sequence ID" value="MBG9377161.1"/>
    <property type="molecule type" value="Genomic_DNA"/>
</dbReference>
<name>A0A931EB22_9BACT</name>
<accession>A0A931EB22</accession>
<dbReference type="CDD" id="cd05237">
    <property type="entry name" value="UDP_invert_4-6DH_SDR_e"/>
    <property type="match status" value="1"/>
</dbReference>
<dbReference type="SUPFAM" id="SSF51735">
    <property type="entry name" value="NAD(P)-binding Rossmann-fold domains"/>
    <property type="match status" value="1"/>
</dbReference>
<feature type="transmembrane region" description="Helical" evidence="2">
    <location>
        <begin position="39"/>
        <end position="57"/>
    </location>
</feature>
<evidence type="ECO:0000256" key="2">
    <source>
        <dbReference type="SAM" id="Phobius"/>
    </source>
</evidence>
<comment type="caution">
    <text evidence="4">The sequence shown here is derived from an EMBL/GenBank/DDBJ whole genome shotgun (WGS) entry which is preliminary data.</text>
</comment>
<evidence type="ECO:0000313" key="5">
    <source>
        <dbReference type="Proteomes" id="UP000628448"/>
    </source>
</evidence>
<dbReference type="InterPro" id="IPR051203">
    <property type="entry name" value="Polysaccharide_Synthase-Rel"/>
</dbReference>
<keyword evidence="2" id="KW-1133">Transmembrane helix</keyword>
<protein>
    <submittedName>
        <fullName evidence="4">Polysaccharide biosynthesis protein</fullName>
    </submittedName>
</protein>
<organism evidence="4 5">
    <name type="scientific">Panacibacter microcysteis</name>
    <dbReference type="NCBI Taxonomy" id="2793269"/>
    <lineage>
        <taxon>Bacteria</taxon>
        <taxon>Pseudomonadati</taxon>
        <taxon>Bacteroidota</taxon>
        <taxon>Chitinophagia</taxon>
        <taxon>Chitinophagales</taxon>
        <taxon>Chitinophagaceae</taxon>
        <taxon>Panacibacter</taxon>
    </lineage>
</organism>
<feature type="domain" description="Polysaccharide biosynthesis protein CapD-like" evidence="3">
    <location>
        <begin position="212"/>
        <end position="514"/>
    </location>
</feature>
<dbReference type="InterPro" id="IPR003869">
    <property type="entry name" value="Polysac_CapD-like"/>
</dbReference>
<evidence type="ECO:0000256" key="1">
    <source>
        <dbReference type="ARBA" id="ARBA00007430"/>
    </source>
</evidence>
<gene>
    <name evidence="4" type="ORF">I5907_13035</name>
</gene>
<dbReference type="Pfam" id="PF02719">
    <property type="entry name" value="Polysacc_synt_2"/>
    <property type="match status" value="1"/>
</dbReference>
<keyword evidence="2" id="KW-0812">Transmembrane</keyword>
<keyword evidence="2" id="KW-0472">Membrane</keyword>
<reference evidence="4" key="1">
    <citation type="submission" date="2020-11" db="EMBL/GenBank/DDBJ databases">
        <title>Bacterial whole genome sequence for Panacibacter sp. DH6.</title>
        <authorList>
            <person name="Le V."/>
            <person name="Ko S."/>
            <person name="Ahn C.-Y."/>
            <person name="Oh H.-M."/>
        </authorList>
    </citation>
    <scope>NUCLEOTIDE SEQUENCE</scope>
    <source>
        <strain evidence="4">DH6</strain>
    </source>
</reference>
<dbReference type="PANTHER" id="PTHR43318:SF1">
    <property type="entry name" value="POLYSACCHARIDE BIOSYNTHESIS PROTEIN EPSC-RELATED"/>
    <property type="match status" value="1"/>
</dbReference>
<keyword evidence="5" id="KW-1185">Reference proteome</keyword>
<dbReference type="PANTHER" id="PTHR43318">
    <property type="entry name" value="UDP-N-ACETYLGLUCOSAMINE 4,6-DEHYDRATASE"/>
    <property type="match status" value="1"/>
</dbReference>
<dbReference type="InterPro" id="IPR029063">
    <property type="entry name" value="SAM-dependent_MTases_sf"/>
</dbReference>
<sequence>MQETVRALSAVFLSFLLLLLANGILTIAAADLYIPNSVLFGYFFCASFVICGYRIMVKTLYQDDDLNVNAANVIIYGAEPKGSLMQKTIVGISDRQFRVVAFIDENEMLTGKTIDGIRIYTPEQLPELLKPLRVKYLFFSKPDITAQTKNSIAEVCLAANVKLMNIPAVDRWVDGHLSFNQISDVQIEELLGRPAIELSNDNVFRFMSDKTVLITGAAGSIGSELARQVAAMRPASLILCDQVETGLHDLDYELQEKYNLGSSLVCFLGDVKDSPAMDQLFSTHRPEIVFHAAAYKHVPVMESHPSEAIRNNVLGTKVLADLSEFYGVEKFLFISTDKAINPTNIMGASKRIAEMYCHSLHHTGKDFQLIDPLVYRIDSMLGKTKFITTRFGNVLASNGSVIPRFKDQITKGGPVTVTHPDIIRYFMTIPEACSLVLEAMTMGNGGEIFLFDMGEPVKILSLAQKMIKLAGYEPDKQIKIEFTGLRPGEKLYEELLNDQEEVIPTHHKKILKAKVQKNNDSVMDEITKLIDLANECRDEEVVKQMKFIVPEYISNNSVYQLYDTKALPQVTVAKSV</sequence>